<dbReference type="PROSITE" id="PS00534">
    <property type="entry name" value="FERROCHELATASE"/>
    <property type="match status" value="1"/>
</dbReference>
<organism evidence="1">
    <name type="scientific">marine metagenome</name>
    <dbReference type="NCBI Taxonomy" id="408172"/>
    <lineage>
        <taxon>unclassified sequences</taxon>
        <taxon>metagenomes</taxon>
        <taxon>ecological metagenomes</taxon>
    </lineage>
</organism>
<reference evidence="1" key="1">
    <citation type="submission" date="2018-05" db="EMBL/GenBank/DDBJ databases">
        <authorList>
            <person name="Lanie J.A."/>
            <person name="Ng W.-L."/>
            <person name="Kazmierczak K.M."/>
            <person name="Andrzejewski T.M."/>
            <person name="Davidsen T.M."/>
            <person name="Wayne K.J."/>
            <person name="Tettelin H."/>
            <person name="Glass J.I."/>
            <person name="Rusch D."/>
            <person name="Podicherti R."/>
            <person name="Tsui H.-C.T."/>
            <person name="Winkler M.E."/>
        </authorList>
    </citation>
    <scope>NUCLEOTIDE SEQUENCE</scope>
</reference>
<evidence type="ECO:0008006" key="2">
    <source>
        <dbReference type="Google" id="ProtNLM"/>
    </source>
</evidence>
<dbReference type="EMBL" id="UINC01214105">
    <property type="protein sequence ID" value="SVE39184.1"/>
    <property type="molecule type" value="Genomic_DNA"/>
</dbReference>
<protein>
    <recommendedName>
        <fullName evidence="2">AsmA-like C-terminal domain-containing protein</fullName>
    </recommendedName>
</protein>
<evidence type="ECO:0000313" key="1">
    <source>
        <dbReference type="EMBL" id="SVE39184.1"/>
    </source>
</evidence>
<name>A0A383D4E2_9ZZZZ</name>
<sequence>QLQFMNALSSQSERVEIQDFFLGLSADRTTSRIEVLSSFHGVPIRVRGTLGDMGLRAAGNPEPVSVQYTAGDIEGELSGEVAEILDGGQIDLRYTARGDRFNTVGQLLDLNLDLDLGATPFLFDAKLRGSWQGISLTHAVGTIGGQGIQIDLVGEARDLFRRNDLEFDLRARSDTLNDLMTALGQSPLIDGTANMTAHLFGRLGGDLGLKDVGIELRTTVGLANAEGVVRGLGTTAR</sequence>
<dbReference type="AlphaFoldDB" id="A0A383D4E2"/>
<accession>A0A383D4E2</accession>
<feature type="non-terminal residue" evidence="1">
    <location>
        <position position="237"/>
    </location>
</feature>
<dbReference type="GO" id="GO:0004325">
    <property type="term" value="F:ferrochelatase activity"/>
    <property type="evidence" value="ECO:0007669"/>
    <property type="project" value="InterPro"/>
</dbReference>
<dbReference type="GO" id="GO:0006783">
    <property type="term" value="P:heme biosynthetic process"/>
    <property type="evidence" value="ECO:0007669"/>
    <property type="project" value="InterPro"/>
</dbReference>
<proteinExistence type="predicted"/>
<gene>
    <name evidence="1" type="ORF">METZ01_LOCUS492038</name>
</gene>
<dbReference type="InterPro" id="IPR019772">
    <property type="entry name" value="Ferrochelatase_AS"/>
</dbReference>
<feature type="non-terminal residue" evidence="1">
    <location>
        <position position="1"/>
    </location>
</feature>